<dbReference type="EMBL" id="KU998247">
    <property type="protein sequence ID" value="ANA86856.1"/>
    <property type="molecule type" value="Genomic_DNA"/>
</dbReference>
<keyword evidence="1" id="KW-0472">Membrane</keyword>
<protein>
    <submittedName>
        <fullName evidence="2">Uncharacterized protein</fullName>
    </submittedName>
</protein>
<dbReference type="RefSeq" id="YP_009276293.1">
    <property type="nucleotide sequence ID" value="NC_030936.1"/>
</dbReference>
<dbReference type="Proteomes" id="UP000201796">
    <property type="component" value="Segment"/>
</dbReference>
<dbReference type="KEGG" id="vg:28802759"/>
<organism evidence="2 3">
    <name type="scientific">Gordonia phage Bachita</name>
    <dbReference type="NCBI Taxonomy" id="1838061"/>
    <lineage>
        <taxon>Viruses</taxon>
        <taxon>Duplodnaviria</taxon>
        <taxon>Heunggongvirae</taxon>
        <taxon>Uroviricota</taxon>
        <taxon>Caudoviricetes</taxon>
        <taxon>Smoothievirus</taxon>
        <taxon>Smoothievirus bachita</taxon>
    </lineage>
</organism>
<dbReference type="GeneID" id="28802759"/>
<keyword evidence="1" id="KW-0812">Transmembrane</keyword>
<keyword evidence="3" id="KW-1185">Reference proteome</keyword>
<keyword evidence="1" id="KW-1133">Transmembrane helix</keyword>
<evidence type="ECO:0000313" key="2">
    <source>
        <dbReference type="EMBL" id="ANA86856.1"/>
    </source>
</evidence>
<gene>
    <name evidence="2" type="primary">182</name>
    <name evidence="2" type="ORF">PBI_BACHITA_182</name>
</gene>
<evidence type="ECO:0000313" key="3">
    <source>
        <dbReference type="Proteomes" id="UP000201796"/>
    </source>
</evidence>
<proteinExistence type="predicted"/>
<sequence length="45" mass="4951">MGLVQREEPLMHTALYALQIIIVTTLFVTLGTLATAVVVAFFKET</sequence>
<evidence type="ECO:0000256" key="1">
    <source>
        <dbReference type="SAM" id="Phobius"/>
    </source>
</evidence>
<feature type="transmembrane region" description="Helical" evidence="1">
    <location>
        <begin position="16"/>
        <end position="42"/>
    </location>
</feature>
<reference evidence="2 3" key="1">
    <citation type="submission" date="2016-03" db="EMBL/GenBank/DDBJ databases">
        <authorList>
            <person name="Montgomery M.T."/>
            <person name="Guerrero C.A."/>
            <person name="Mavrich T.N."/>
            <person name="Pope W.H."/>
            <person name="Garlena R.A."/>
            <person name="Russell D.A."/>
            <person name="Jacobs-Sera D."/>
            <person name="Hendrix R.W."/>
            <person name="Hatfull G.F."/>
        </authorList>
    </citation>
    <scope>NUCLEOTIDE SEQUENCE [LARGE SCALE GENOMIC DNA]</scope>
</reference>
<name>A0A160DFQ2_9CAUD</name>
<accession>A0A160DFQ2</accession>